<dbReference type="InterPro" id="IPR000917">
    <property type="entry name" value="Sulfatase_N"/>
</dbReference>
<dbReference type="PANTHER" id="PTHR43751">
    <property type="entry name" value="SULFATASE"/>
    <property type="match status" value="1"/>
</dbReference>
<keyword evidence="3" id="KW-1185">Reference proteome</keyword>
<comment type="caution">
    <text evidence="2">The sequence shown here is derived from an EMBL/GenBank/DDBJ whole genome shotgun (WGS) entry which is preliminary data.</text>
</comment>
<feature type="domain" description="Sulfatase N-terminal" evidence="1">
    <location>
        <begin position="32"/>
        <end position="322"/>
    </location>
</feature>
<protein>
    <submittedName>
        <fullName evidence="2">Sulfatase</fullName>
    </submittedName>
</protein>
<dbReference type="Gene3D" id="3.40.720.10">
    <property type="entry name" value="Alkaline Phosphatase, subunit A"/>
    <property type="match status" value="1"/>
</dbReference>
<dbReference type="EMBL" id="JAUFQS010000047">
    <property type="protein sequence ID" value="MDN3690413.1"/>
    <property type="molecule type" value="Genomic_DNA"/>
</dbReference>
<reference evidence="3" key="1">
    <citation type="journal article" date="2019" name="Int. J. Syst. Evol. Microbiol.">
        <title>The Global Catalogue of Microorganisms (GCM) 10K type strain sequencing project: providing services to taxonomists for standard genome sequencing and annotation.</title>
        <authorList>
            <consortium name="The Broad Institute Genomics Platform"/>
            <consortium name="The Broad Institute Genome Sequencing Center for Infectious Disease"/>
            <person name="Wu L."/>
            <person name="Ma J."/>
        </authorList>
    </citation>
    <scope>NUCLEOTIDE SEQUENCE [LARGE SCALE GENOMIC DNA]</scope>
    <source>
        <strain evidence="3">CECT 7706</strain>
    </source>
</reference>
<dbReference type="RefSeq" id="WP_163383099.1">
    <property type="nucleotide sequence ID" value="NZ_JAUFQS010000047.1"/>
</dbReference>
<dbReference type="InterPro" id="IPR017850">
    <property type="entry name" value="Alkaline_phosphatase_core_sf"/>
</dbReference>
<dbReference type="InterPro" id="IPR052701">
    <property type="entry name" value="GAG_Ulvan_Degrading_Sulfatases"/>
</dbReference>
<name>A0ABT8CC71_9BACT</name>
<gene>
    <name evidence="2" type="ORF">QWZ15_21515</name>
</gene>
<organism evidence="2 3">
    <name type="scientific">Cyclobacterium jeungdonense</name>
    <dbReference type="NCBI Taxonomy" id="708087"/>
    <lineage>
        <taxon>Bacteria</taxon>
        <taxon>Pseudomonadati</taxon>
        <taxon>Bacteroidota</taxon>
        <taxon>Cytophagia</taxon>
        <taxon>Cytophagales</taxon>
        <taxon>Cyclobacteriaceae</taxon>
        <taxon>Cyclobacterium</taxon>
    </lineage>
</organism>
<dbReference type="SUPFAM" id="SSF53649">
    <property type="entry name" value="Alkaline phosphatase-like"/>
    <property type="match status" value="1"/>
</dbReference>
<accession>A0ABT8CC71</accession>
<dbReference type="Proteomes" id="UP001236663">
    <property type="component" value="Unassembled WGS sequence"/>
</dbReference>
<dbReference type="PANTHER" id="PTHR43751:SF1">
    <property type="entry name" value="SULFATASE ATSG-RELATED"/>
    <property type="match status" value="1"/>
</dbReference>
<sequence length="529" mass="60532">MTAQKSLFLICFLSCCLLFSCQEKKVESYRRPNILFAIADDLSYPHMGAYGIDWIQTPAFDRVAKEGLLFSRAYTPNSKCSPSRSIILTGRNSWQLEEAANHVPFFPEKFASHVEILGENGYFTGFTGKGWAPGDPGQRNGNPRMLTGPRYSDIQLDPPTEQISKIDYGANFKHFLDEKPEETPFYFWYGSTEPHRAYAYGSGAELAGKSIDSIDHVPAFWPDNDSVRNDLLDYAFEVEYFDQHLMTMLEELEKSGELENTVVVVTADNGMPFPRVKGQAYEYSNHLPLAVMWGKNIQNPGRVIDDFVNFTDFAPTFLDLAKINPDSSGMAPMTGKSLLPIFLTEKAGKTDPSRNAVLIGKERHDIGRPDDQGYPIRGIVTEEFTYIHNFEPDRWPAGNPETGYLNTDGSPTKTVILNQRRVEDNRHFWNLSFGKRPQEELYDRQKDPECIQNLALHPEYQAIKENLKEELFRQLKAQEDPRMFGNGDVFDSYEYAQESQKDFYNRFMQGESFNTGWVNDTDYETDFKE</sequence>
<dbReference type="CDD" id="cd16027">
    <property type="entry name" value="SGSH"/>
    <property type="match status" value="1"/>
</dbReference>
<dbReference type="Pfam" id="PF00884">
    <property type="entry name" value="Sulfatase"/>
    <property type="match status" value="1"/>
</dbReference>
<evidence type="ECO:0000259" key="1">
    <source>
        <dbReference type="Pfam" id="PF00884"/>
    </source>
</evidence>
<dbReference type="PROSITE" id="PS51257">
    <property type="entry name" value="PROKAR_LIPOPROTEIN"/>
    <property type="match status" value="1"/>
</dbReference>
<proteinExistence type="predicted"/>
<evidence type="ECO:0000313" key="3">
    <source>
        <dbReference type="Proteomes" id="UP001236663"/>
    </source>
</evidence>
<evidence type="ECO:0000313" key="2">
    <source>
        <dbReference type="EMBL" id="MDN3690413.1"/>
    </source>
</evidence>